<organism evidence="1 2">
    <name type="scientific">Acetoanaerobium noterae</name>
    <dbReference type="NCBI Taxonomy" id="745369"/>
    <lineage>
        <taxon>Bacteria</taxon>
        <taxon>Bacillati</taxon>
        <taxon>Bacillota</taxon>
        <taxon>Clostridia</taxon>
        <taxon>Peptostreptococcales</taxon>
        <taxon>Filifactoraceae</taxon>
        <taxon>Acetoanaerobium</taxon>
    </lineage>
</organism>
<protein>
    <submittedName>
        <fullName evidence="1">Uncharacterized protein</fullName>
    </submittedName>
</protein>
<dbReference type="AlphaFoldDB" id="A0A1T5CUQ8"/>
<reference evidence="2" key="1">
    <citation type="submission" date="2017-02" db="EMBL/GenBank/DDBJ databases">
        <authorList>
            <person name="Varghese N."/>
            <person name="Submissions S."/>
        </authorList>
    </citation>
    <scope>NUCLEOTIDE SEQUENCE [LARGE SCALE GENOMIC DNA]</scope>
    <source>
        <strain evidence="2">ATCC 35199</strain>
    </source>
</reference>
<name>A0A1T5CUQ8_9FIRM</name>
<dbReference type="EMBL" id="FUYN01000006">
    <property type="protein sequence ID" value="SKB63192.1"/>
    <property type="molecule type" value="Genomic_DNA"/>
</dbReference>
<sequence>MYIFILRKDFWGQKMKNSVDFETYSALKEKRNKSLSAKSKKKVDEFEDHLEKMLSAKKKNEFKQKPLKAFKNHQKDFQYDYEEDPYEPGYDEYEF</sequence>
<gene>
    <name evidence="1" type="ORF">SAMN02745120_2365</name>
</gene>
<dbReference type="Proteomes" id="UP000243406">
    <property type="component" value="Unassembled WGS sequence"/>
</dbReference>
<evidence type="ECO:0000313" key="2">
    <source>
        <dbReference type="Proteomes" id="UP000243406"/>
    </source>
</evidence>
<accession>A0A1T5CUQ8</accession>
<evidence type="ECO:0000313" key="1">
    <source>
        <dbReference type="EMBL" id="SKB63192.1"/>
    </source>
</evidence>
<keyword evidence="2" id="KW-1185">Reference proteome</keyword>
<proteinExistence type="predicted"/>